<comment type="subcellular location">
    <subcellularLocation>
        <location evidence="1">Cytoplasm</location>
        <location evidence="1">Cytosol</location>
    </subcellularLocation>
</comment>
<sequence length="683" mass="76572">MSQYQKEIVQAVLIADNNVWNFKPLSDEGSTALLPLVNVSMLDYALIALNRSGVEEVFVYASLYLQSIREHIKRGIATYASWSFKMTVHVIGGEGCRCFGDAMRDLDAKALIRGNFILLGADTVTNADLRPVLEQHKRMAKFDKGTAATLVFKDCVSSNERTGNELLIAVDKQNTRLHYHQRLRMNHKESRYQIPLDVFLNNSCVTLHHNLLDPQIAIGSPSMLSLFSDNFDFQTRDDFIRGLLINEELLDSRIYVALLPPAQYAHKVNNWLSYQLVSRDIISRWAYPLVPDMGVYKLQQQYVFYKDNIYKSPEANVSKVALQENVVIQAGSHVDAGTTISCSVIGANCRIGKNCQLNNAFLMADVIIKDNCQLRHCVIGPGAVINENSDISAGCVLGAKCILPANTKLANTLVTSSPSTQRTEELEHVELEAIGPAAYIVNDQTTGDPDDSDADDHLMPQLTTLCIPKMCDLQNAAHAESDISYSSDDDDNEDESRQVTPLPDDTNIFLSEVIDSLTRGYREKSNPDFLILEINSSRYAYNMSLKEVNFNVVKAVFAMESIVEPANGNIMVAINAVFKQLGPVVSNYIKSEDAMMDCLKALEDICEENKLVQEKISQVVHYLYDKDFVSEDAIHKWYDQLDGEEHATLRQSLAKLVDWLNQSSEDDDDDDDDDDDEEEEDDE</sequence>
<dbReference type="SMART" id="SM00515">
    <property type="entry name" value="eIF5C"/>
    <property type="match status" value="1"/>
</dbReference>
<keyword evidence="10" id="KW-1185">Reference proteome</keyword>
<dbReference type="FunFam" id="3.90.550.10:FF:000066">
    <property type="entry name" value="Translation initiation factor eIF-2B subunit epsilon"/>
    <property type="match status" value="1"/>
</dbReference>
<dbReference type="PROSITE" id="PS51363">
    <property type="entry name" value="W2"/>
    <property type="match status" value="1"/>
</dbReference>
<dbReference type="Gene3D" id="3.90.550.10">
    <property type="entry name" value="Spore Coat Polysaccharide Biosynthesis Protein SpsA, Chain A"/>
    <property type="match status" value="1"/>
</dbReference>
<evidence type="ECO:0000256" key="2">
    <source>
        <dbReference type="ARBA" id="ARBA00007878"/>
    </source>
</evidence>
<dbReference type="AlphaFoldDB" id="B4L1W4"/>
<dbReference type="PANTHER" id="PTHR45887">
    <property type="entry name" value="TRANSLATION INITIATION FACTOR EIF-2B SUBUNIT EPSILON"/>
    <property type="match status" value="1"/>
</dbReference>
<evidence type="ECO:0000313" key="10">
    <source>
        <dbReference type="Proteomes" id="UP000009192"/>
    </source>
</evidence>
<dbReference type="Gene3D" id="2.160.10.10">
    <property type="entry name" value="Hexapeptide repeat proteins"/>
    <property type="match status" value="1"/>
</dbReference>
<dbReference type="SUPFAM" id="SSF48371">
    <property type="entry name" value="ARM repeat"/>
    <property type="match status" value="1"/>
</dbReference>
<organism evidence="9 10">
    <name type="scientific">Drosophila mojavensis</name>
    <name type="common">Fruit fly</name>
    <dbReference type="NCBI Taxonomy" id="7230"/>
    <lineage>
        <taxon>Eukaryota</taxon>
        <taxon>Metazoa</taxon>
        <taxon>Ecdysozoa</taxon>
        <taxon>Arthropoda</taxon>
        <taxon>Hexapoda</taxon>
        <taxon>Insecta</taxon>
        <taxon>Pterygota</taxon>
        <taxon>Neoptera</taxon>
        <taxon>Endopterygota</taxon>
        <taxon>Diptera</taxon>
        <taxon>Brachycera</taxon>
        <taxon>Muscomorpha</taxon>
        <taxon>Ephydroidea</taxon>
        <taxon>Drosophilidae</taxon>
        <taxon>Drosophila</taxon>
    </lineage>
</organism>
<dbReference type="FunFam" id="1.25.40.180:FF:000022">
    <property type="entry name" value="Translation initiation factor eIF-2B epsilon subunit"/>
    <property type="match status" value="1"/>
</dbReference>
<dbReference type="HOGENOM" id="CLU_012507_2_0_1"/>
<dbReference type="InParanoid" id="B4L1W4"/>
<dbReference type="GO" id="GO:0031369">
    <property type="term" value="F:translation initiation factor binding"/>
    <property type="evidence" value="ECO:0007669"/>
    <property type="project" value="InterPro"/>
</dbReference>
<keyword evidence="3" id="KW-0963">Cytoplasm</keyword>
<evidence type="ECO:0000256" key="1">
    <source>
        <dbReference type="ARBA" id="ARBA00004514"/>
    </source>
</evidence>
<dbReference type="SUPFAM" id="SSF53448">
    <property type="entry name" value="Nucleotide-diphospho-sugar transferases"/>
    <property type="match status" value="1"/>
</dbReference>
<feature type="domain" description="W2" evidence="8">
    <location>
        <begin position="503"/>
        <end position="670"/>
    </location>
</feature>
<dbReference type="OMA" id="LAQSCKI"/>
<dbReference type="FunCoup" id="B4L1W4">
    <property type="interactions" value="2334"/>
</dbReference>
<dbReference type="InterPro" id="IPR056764">
    <property type="entry name" value="LbH_EIF2B3/5"/>
</dbReference>
<dbReference type="CDD" id="cd04197">
    <property type="entry name" value="eIF-2B_epsilon_N"/>
    <property type="match status" value="1"/>
</dbReference>
<accession>B4L1W4</accession>
<dbReference type="OrthoDB" id="424572at2759"/>
<comment type="similarity">
    <text evidence="2">Belongs to the eIF-2B gamma/epsilon subunits family.</text>
</comment>
<feature type="region of interest" description="Disordered" evidence="7">
    <location>
        <begin position="481"/>
        <end position="502"/>
    </location>
</feature>
<evidence type="ECO:0000313" key="9">
    <source>
        <dbReference type="EMBL" id="EDW07685.1"/>
    </source>
</evidence>
<dbReference type="GO" id="GO:0003743">
    <property type="term" value="F:translation initiation factor activity"/>
    <property type="evidence" value="ECO:0007669"/>
    <property type="project" value="TreeGrafter"/>
</dbReference>
<dbReference type="Proteomes" id="UP000009192">
    <property type="component" value="Unassembled WGS sequence"/>
</dbReference>
<feature type="region of interest" description="Disordered" evidence="7">
    <location>
        <begin position="660"/>
        <end position="683"/>
    </location>
</feature>
<dbReference type="GO" id="GO:0005829">
    <property type="term" value="C:cytosol"/>
    <property type="evidence" value="ECO:0007669"/>
    <property type="project" value="UniProtKB-SubCell"/>
</dbReference>
<dbReference type="KEGG" id="dmo:Dmoj_GI15885"/>
<dbReference type="PANTHER" id="PTHR45887:SF1">
    <property type="entry name" value="TRANSLATION INITIATION FACTOR EIF-2B SUBUNIT EPSILON"/>
    <property type="match status" value="1"/>
</dbReference>
<evidence type="ECO:0000256" key="5">
    <source>
        <dbReference type="ARBA" id="ARBA00044345"/>
    </source>
</evidence>
<evidence type="ECO:0000256" key="7">
    <source>
        <dbReference type="SAM" id="MobiDB-lite"/>
    </source>
</evidence>
<dbReference type="InterPro" id="IPR003307">
    <property type="entry name" value="W2_domain"/>
</dbReference>
<dbReference type="InterPro" id="IPR035543">
    <property type="entry name" value="eIF-2B_epsilon_N"/>
</dbReference>
<protein>
    <recommendedName>
        <fullName evidence="4">Translation initiation factor eIF2B subunit epsilon</fullName>
    </recommendedName>
    <alternativeName>
        <fullName evidence="5">eIF2B GDP-GTP exchange factor subunit epsilon</fullName>
    </alternativeName>
</protein>
<gene>
    <name evidence="9" type="primary">Dmoj\GI15885</name>
    <name evidence="9" type="ORF">Dmoj_GI15885</name>
</gene>
<dbReference type="GO" id="GO:0005085">
    <property type="term" value="F:guanyl-nucleotide exchange factor activity"/>
    <property type="evidence" value="ECO:0007669"/>
    <property type="project" value="EnsemblMetazoa"/>
</dbReference>
<dbReference type="InterPro" id="IPR051956">
    <property type="entry name" value="eIF2B_epsilon"/>
</dbReference>
<evidence type="ECO:0000256" key="3">
    <source>
        <dbReference type="ARBA" id="ARBA00022490"/>
    </source>
</evidence>
<dbReference type="EMBL" id="CH933810">
    <property type="protein sequence ID" value="EDW07685.1"/>
    <property type="molecule type" value="Genomic_DNA"/>
</dbReference>
<dbReference type="GO" id="GO:0005851">
    <property type="term" value="C:eukaryotic translation initiation factor 2B complex"/>
    <property type="evidence" value="ECO:0007669"/>
    <property type="project" value="TreeGrafter"/>
</dbReference>
<dbReference type="SMR" id="B4L1W4"/>
<dbReference type="InterPro" id="IPR016024">
    <property type="entry name" value="ARM-type_fold"/>
</dbReference>
<evidence type="ECO:0000256" key="6">
    <source>
        <dbReference type="ARBA" id="ARBA00046432"/>
    </source>
</evidence>
<name>B4L1W4_DROMO</name>
<dbReference type="Gene3D" id="1.25.40.180">
    <property type="match status" value="1"/>
</dbReference>
<comment type="subunit">
    <text evidence="6">Component of the translation initiation factor 2B (eIF2B) complex which is a heterodecamer of two sets of five different subunits: alpha, beta, gamma, delta and epsilon. Subunits alpha, beta and delta comprise a regulatory subcomplex and subunits epsilon and gamma comprise a catalytic subcomplex. Within the complex, the hexameric regulatory complex resides at the center, with the two heterodimeric catalytic subcomplexes bound on opposite sides.</text>
</comment>
<feature type="compositionally biased region" description="Acidic residues" evidence="7">
    <location>
        <begin position="664"/>
        <end position="683"/>
    </location>
</feature>
<evidence type="ECO:0000259" key="8">
    <source>
        <dbReference type="PROSITE" id="PS51363"/>
    </source>
</evidence>
<reference evidence="9 10" key="1">
    <citation type="journal article" date="2007" name="Nature">
        <title>Evolution of genes and genomes on the Drosophila phylogeny.</title>
        <authorList>
            <consortium name="Drosophila 12 Genomes Consortium"/>
            <person name="Clark A.G."/>
            <person name="Eisen M.B."/>
            <person name="Smith D.R."/>
            <person name="Bergman C.M."/>
            <person name="Oliver B."/>
            <person name="Markow T.A."/>
            <person name="Kaufman T.C."/>
            <person name="Kellis M."/>
            <person name="Gelbart W."/>
            <person name="Iyer V.N."/>
            <person name="Pollard D.A."/>
            <person name="Sackton T.B."/>
            <person name="Larracuente A.M."/>
            <person name="Singh N.D."/>
            <person name="Abad J.P."/>
            <person name="Abt D.N."/>
            <person name="Adryan B."/>
            <person name="Aguade M."/>
            <person name="Akashi H."/>
            <person name="Anderson W.W."/>
            <person name="Aquadro C.F."/>
            <person name="Ardell D.H."/>
            <person name="Arguello R."/>
            <person name="Artieri C.G."/>
            <person name="Barbash D.A."/>
            <person name="Barker D."/>
            <person name="Barsanti P."/>
            <person name="Batterham P."/>
            <person name="Batzoglou S."/>
            <person name="Begun D."/>
            <person name="Bhutkar A."/>
            <person name="Blanco E."/>
            <person name="Bosak S.A."/>
            <person name="Bradley R.K."/>
            <person name="Brand A.D."/>
            <person name="Brent M.R."/>
            <person name="Brooks A.N."/>
            <person name="Brown R.H."/>
            <person name="Butlin R.K."/>
            <person name="Caggese C."/>
            <person name="Calvi B.R."/>
            <person name="Bernardo de Carvalho A."/>
            <person name="Caspi A."/>
            <person name="Castrezana S."/>
            <person name="Celniker S.E."/>
            <person name="Chang J.L."/>
            <person name="Chapple C."/>
            <person name="Chatterji S."/>
            <person name="Chinwalla A."/>
            <person name="Civetta A."/>
            <person name="Clifton S.W."/>
            <person name="Comeron J.M."/>
            <person name="Costello J.C."/>
            <person name="Coyne J.A."/>
            <person name="Daub J."/>
            <person name="David R.G."/>
            <person name="Delcher A.L."/>
            <person name="Delehaunty K."/>
            <person name="Do C.B."/>
            <person name="Ebling H."/>
            <person name="Edwards K."/>
            <person name="Eickbush T."/>
            <person name="Evans J.D."/>
            <person name="Filipski A."/>
            <person name="Findeiss S."/>
            <person name="Freyhult E."/>
            <person name="Fulton L."/>
            <person name="Fulton R."/>
            <person name="Garcia A.C."/>
            <person name="Gardiner A."/>
            <person name="Garfield D.A."/>
            <person name="Garvin B.E."/>
            <person name="Gibson G."/>
            <person name="Gilbert D."/>
            <person name="Gnerre S."/>
            <person name="Godfrey J."/>
            <person name="Good R."/>
            <person name="Gotea V."/>
            <person name="Gravely B."/>
            <person name="Greenberg A.J."/>
            <person name="Griffiths-Jones S."/>
            <person name="Gross S."/>
            <person name="Guigo R."/>
            <person name="Gustafson E.A."/>
            <person name="Haerty W."/>
            <person name="Hahn M.W."/>
            <person name="Halligan D.L."/>
            <person name="Halpern A.L."/>
            <person name="Halter G.M."/>
            <person name="Han M.V."/>
            <person name="Heger A."/>
            <person name="Hillier L."/>
            <person name="Hinrichs A.S."/>
            <person name="Holmes I."/>
            <person name="Hoskins R.A."/>
            <person name="Hubisz M.J."/>
            <person name="Hultmark D."/>
            <person name="Huntley M.A."/>
            <person name="Jaffe D.B."/>
            <person name="Jagadeeshan S."/>
            <person name="Jeck W.R."/>
            <person name="Johnson J."/>
            <person name="Jones C.D."/>
            <person name="Jordan W.C."/>
            <person name="Karpen G.H."/>
            <person name="Kataoka E."/>
            <person name="Keightley P.D."/>
            <person name="Kheradpour P."/>
            <person name="Kirkness E.F."/>
            <person name="Koerich L.B."/>
            <person name="Kristiansen K."/>
            <person name="Kudrna D."/>
            <person name="Kulathinal R.J."/>
            <person name="Kumar S."/>
            <person name="Kwok R."/>
            <person name="Lander E."/>
            <person name="Langley C.H."/>
            <person name="Lapoint R."/>
            <person name="Lazzaro B.P."/>
            <person name="Lee S.J."/>
            <person name="Levesque L."/>
            <person name="Li R."/>
            <person name="Lin C.F."/>
            <person name="Lin M.F."/>
            <person name="Lindblad-Toh K."/>
            <person name="Llopart A."/>
            <person name="Long M."/>
            <person name="Low L."/>
            <person name="Lozovsky E."/>
            <person name="Lu J."/>
            <person name="Luo M."/>
            <person name="Machado C.A."/>
            <person name="Makalowski W."/>
            <person name="Marzo M."/>
            <person name="Matsuda M."/>
            <person name="Matzkin L."/>
            <person name="McAllister B."/>
            <person name="McBride C.S."/>
            <person name="McKernan B."/>
            <person name="McKernan K."/>
            <person name="Mendez-Lago M."/>
            <person name="Minx P."/>
            <person name="Mollenhauer M.U."/>
            <person name="Montooth K."/>
            <person name="Mount S.M."/>
            <person name="Mu X."/>
            <person name="Myers E."/>
            <person name="Negre B."/>
            <person name="Newfeld S."/>
            <person name="Nielsen R."/>
            <person name="Noor M.A."/>
            <person name="O'Grady P."/>
            <person name="Pachter L."/>
            <person name="Papaceit M."/>
            <person name="Parisi M.J."/>
            <person name="Parisi M."/>
            <person name="Parts L."/>
            <person name="Pedersen J.S."/>
            <person name="Pesole G."/>
            <person name="Phillippy A.M."/>
            <person name="Ponting C.P."/>
            <person name="Pop M."/>
            <person name="Porcelli D."/>
            <person name="Powell J.R."/>
            <person name="Prohaska S."/>
            <person name="Pruitt K."/>
            <person name="Puig M."/>
            <person name="Quesneville H."/>
            <person name="Ram K.R."/>
            <person name="Rand D."/>
            <person name="Rasmussen M.D."/>
            <person name="Reed L.K."/>
            <person name="Reenan R."/>
            <person name="Reily A."/>
            <person name="Remington K.A."/>
            <person name="Rieger T.T."/>
            <person name="Ritchie M.G."/>
            <person name="Robin C."/>
            <person name="Rogers Y.H."/>
            <person name="Rohde C."/>
            <person name="Rozas J."/>
            <person name="Rubenfield M.J."/>
            <person name="Ruiz A."/>
            <person name="Russo S."/>
            <person name="Salzberg S.L."/>
            <person name="Sanchez-Gracia A."/>
            <person name="Saranga D.J."/>
            <person name="Sato H."/>
            <person name="Schaeffer S.W."/>
            <person name="Schatz M.C."/>
            <person name="Schlenke T."/>
            <person name="Schwartz R."/>
            <person name="Segarra C."/>
            <person name="Singh R.S."/>
            <person name="Sirot L."/>
            <person name="Sirota M."/>
            <person name="Sisneros N.B."/>
            <person name="Smith C.D."/>
            <person name="Smith T.F."/>
            <person name="Spieth J."/>
            <person name="Stage D.E."/>
            <person name="Stark A."/>
            <person name="Stephan W."/>
            <person name="Strausberg R.L."/>
            <person name="Strempel S."/>
            <person name="Sturgill D."/>
            <person name="Sutton G."/>
            <person name="Sutton G.G."/>
            <person name="Tao W."/>
            <person name="Teichmann S."/>
            <person name="Tobari Y.N."/>
            <person name="Tomimura Y."/>
            <person name="Tsolas J.M."/>
            <person name="Valente V.L."/>
            <person name="Venter E."/>
            <person name="Venter J.C."/>
            <person name="Vicario S."/>
            <person name="Vieira F.G."/>
            <person name="Vilella A.J."/>
            <person name="Villasante A."/>
            <person name="Walenz B."/>
            <person name="Wang J."/>
            <person name="Wasserman M."/>
            <person name="Watts T."/>
            <person name="Wilson D."/>
            <person name="Wilson R.K."/>
            <person name="Wing R.A."/>
            <person name="Wolfner M.F."/>
            <person name="Wong A."/>
            <person name="Wong G.K."/>
            <person name="Wu C.I."/>
            <person name="Wu G."/>
            <person name="Yamamoto D."/>
            <person name="Yang H.P."/>
            <person name="Yang S.P."/>
            <person name="Yorke J.A."/>
            <person name="Yoshida K."/>
            <person name="Zdobnov E."/>
            <person name="Zhang P."/>
            <person name="Zhang Y."/>
            <person name="Zimin A.V."/>
            <person name="Baldwin J."/>
            <person name="Abdouelleil A."/>
            <person name="Abdulkadir J."/>
            <person name="Abebe A."/>
            <person name="Abera B."/>
            <person name="Abreu J."/>
            <person name="Acer S.C."/>
            <person name="Aftuck L."/>
            <person name="Alexander A."/>
            <person name="An P."/>
            <person name="Anderson E."/>
            <person name="Anderson S."/>
            <person name="Arachi H."/>
            <person name="Azer M."/>
            <person name="Bachantsang P."/>
            <person name="Barry A."/>
            <person name="Bayul T."/>
            <person name="Berlin A."/>
            <person name="Bessette D."/>
            <person name="Bloom T."/>
            <person name="Blye J."/>
            <person name="Boguslavskiy L."/>
            <person name="Bonnet C."/>
            <person name="Boukhgalter B."/>
            <person name="Bourzgui I."/>
            <person name="Brown A."/>
            <person name="Cahill P."/>
            <person name="Channer S."/>
            <person name="Cheshatsang Y."/>
            <person name="Chuda L."/>
            <person name="Citroen M."/>
            <person name="Collymore A."/>
            <person name="Cooke P."/>
            <person name="Costello M."/>
            <person name="D'Aco K."/>
            <person name="Daza R."/>
            <person name="De Haan G."/>
            <person name="DeGray S."/>
            <person name="DeMaso C."/>
            <person name="Dhargay N."/>
            <person name="Dooley K."/>
            <person name="Dooley E."/>
            <person name="Doricent M."/>
            <person name="Dorje P."/>
            <person name="Dorjee K."/>
            <person name="Dupes A."/>
            <person name="Elong R."/>
            <person name="Falk J."/>
            <person name="Farina A."/>
            <person name="Faro S."/>
            <person name="Ferguson D."/>
            <person name="Fisher S."/>
            <person name="Foley C.D."/>
            <person name="Franke A."/>
            <person name="Friedrich D."/>
            <person name="Gadbois L."/>
            <person name="Gearin G."/>
            <person name="Gearin C.R."/>
            <person name="Giannoukos G."/>
            <person name="Goode T."/>
            <person name="Graham J."/>
            <person name="Grandbois E."/>
            <person name="Grewal S."/>
            <person name="Gyaltsen K."/>
            <person name="Hafez N."/>
            <person name="Hagos B."/>
            <person name="Hall J."/>
            <person name="Henson C."/>
            <person name="Hollinger A."/>
            <person name="Honan T."/>
            <person name="Huard M.D."/>
            <person name="Hughes L."/>
            <person name="Hurhula B."/>
            <person name="Husby M.E."/>
            <person name="Kamat A."/>
            <person name="Kanga B."/>
            <person name="Kashin S."/>
            <person name="Khazanovich D."/>
            <person name="Kisner P."/>
            <person name="Lance K."/>
            <person name="Lara M."/>
            <person name="Lee W."/>
            <person name="Lennon N."/>
            <person name="Letendre F."/>
            <person name="LeVine R."/>
            <person name="Lipovsky A."/>
            <person name="Liu X."/>
            <person name="Liu J."/>
            <person name="Liu S."/>
            <person name="Lokyitsang T."/>
            <person name="Lokyitsang Y."/>
            <person name="Lubonja R."/>
            <person name="Lui A."/>
            <person name="MacDonald P."/>
            <person name="Magnisalis V."/>
            <person name="Maru K."/>
            <person name="Matthews C."/>
            <person name="McCusker W."/>
            <person name="McDonough S."/>
            <person name="Mehta T."/>
            <person name="Meldrim J."/>
            <person name="Meneus L."/>
            <person name="Mihai O."/>
            <person name="Mihalev A."/>
            <person name="Mihova T."/>
            <person name="Mittelman R."/>
            <person name="Mlenga V."/>
            <person name="Montmayeur A."/>
            <person name="Mulrain L."/>
            <person name="Navidi A."/>
            <person name="Naylor J."/>
            <person name="Negash T."/>
            <person name="Nguyen T."/>
            <person name="Nguyen N."/>
            <person name="Nicol R."/>
            <person name="Norbu C."/>
            <person name="Norbu N."/>
            <person name="Novod N."/>
            <person name="O'Neill B."/>
            <person name="Osman S."/>
            <person name="Markiewicz E."/>
            <person name="Oyono O.L."/>
            <person name="Patti C."/>
            <person name="Phunkhang P."/>
            <person name="Pierre F."/>
            <person name="Priest M."/>
            <person name="Raghuraman S."/>
            <person name="Rege F."/>
            <person name="Reyes R."/>
            <person name="Rise C."/>
            <person name="Rogov P."/>
            <person name="Ross K."/>
            <person name="Ryan E."/>
            <person name="Settipalli S."/>
            <person name="Shea T."/>
            <person name="Sherpa N."/>
            <person name="Shi L."/>
            <person name="Shih D."/>
            <person name="Sparrow T."/>
            <person name="Spaulding J."/>
            <person name="Stalker J."/>
            <person name="Stange-Thomann N."/>
            <person name="Stavropoulos S."/>
            <person name="Stone C."/>
            <person name="Strader C."/>
            <person name="Tesfaye S."/>
            <person name="Thomson T."/>
            <person name="Thoulutsang Y."/>
            <person name="Thoulutsang D."/>
            <person name="Topham K."/>
            <person name="Topping I."/>
            <person name="Tsamla T."/>
            <person name="Vassiliev H."/>
            <person name="Vo A."/>
            <person name="Wangchuk T."/>
            <person name="Wangdi T."/>
            <person name="Weiand M."/>
            <person name="Wilkinson J."/>
            <person name="Wilson A."/>
            <person name="Yadav S."/>
            <person name="Young G."/>
            <person name="Yu Q."/>
            <person name="Zembek L."/>
            <person name="Zhong D."/>
            <person name="Zimmer A."/>
            <person name="Zwirko Z."/>
            <person name="Jaffe D.B."/>
            <person name="Alvarez P."/>
            <person name="Brockman W."/>
            <person name="Butler J."/>
            <person name="Chin C."/>
            <person name="Gnerre S."/>
            <person name="Grabherr M."/>
            <person name="Kleber M."/>
            <person name="Mauceli E."/>
            <person name="MacCallum I."/>
        </authorList>
    </citation>
    <scope>NUCLEOTIDE SEQUENCE [LARGE SCALE GENOMIC DNA]</scope>
    <source>
        <strain evidence="10">Tucson 15081-1352.22</strain>
    </source>
</reference>
<dbReference type="Pfam" id="PF25084">
    <property type="entry name" value="LbH_EIF2B"/>
    <property type="match status" value="1"/>
</dbReference>
<dbReference type="PhylomeDB" id="B4L1W4"/>
<dbReference type="eggNOG" id="KOG1461">
    <property type="taxonomic scope" value="Eukaryota"/>
</dbReference>
<dbReference type="CDD" id="cd11558">
    <property type="entry name" value="W2_eIF2B_epsilon"/>
    <property type="match status" value="1"/>
</dbReference>
<dbReference type="InterPro" id="IPR029044">
    <property type="entry name" value="Nucleotide-diphossugar_trans"/>
</dbReference>
<proteinExistence type="inferred from homology"/>
<evidence type="ECO:0000256" key="4">
    <source>
        <dbReference type="ARBA" id="ARBA00044144"/>
    </source>
</evidence>
<dbReference type="InterPro" id="IPR044123">
    <property type="entry name" value="W2_eIF2B_epsilon"/>
</dbReference>
<dbReference type="Pfam" id="PF02020">
    <property type="entry name" value="W2"/>
    <property type="match status" value="1"/>
</dbReference>